<evidence type="ECO:0000256" key="13">
    <source>
        <dbReference type="SAM" id="MobiDB-lite"/>
    </source>
</evidence>
<keyword evidence="15" id="KW-1185">Reference proteome</keyword>
<keyword evidence="6" id="KW-0479">Metal-binding</keyword>
<dbReference type="EC" id="6.3.2.17" evidence="3"/>
<dbReference type="UniPathway" id="UPA00850"/>
<comment type="caution">
    <text evidence="14">The sequence shown here is derived from an EMBL/GenBank/DDBJ whole genome shotgun (WGS) entry which is preliminary data.</text>
</comment>
<dbReference type="GO" id="GO:0005524">
    <property type="term" value="F:ATP binding"/>
    <property type="evidence" value="ECO:0007669"/>
    <property type="project" value="UniProtKB-KW"/>
</dbReference>
<evidence type="ECO:0000256" key="2">
    <source>
        <dbReference type="ARBA" id="ARBA00008276"/>
    </source>
</evidence>
<accession>A0A210QLW6</accession>
<dbReference type="SUPFAM" id="SSF53623">
    <property type="entry name" value="MurD-like peptide ligases, catalytic domain"/>
    <property type="match status" value="1"/>
</dbReference>
<evidence type="ECO:0000256" key="8">
    <source>
        <dbReference type="ARBA" id="ARBA00022840"/>
    </source>
</evidence>
<keyword evidence="5" id="KW-0436">Ligase</keyword>
<name>A0A210QLW6_MIZYE</name>
<evidence type="ECO:0000256" key="10">
    <source>
        <dbReference type="ARBA" id="ARBA00030592"/>
    </source>
</evidence>
<dbReference type="NCBIfam" id="TIGR01499">
    <property type="entry name" value="folC"/>
    <property type="match status" value="1"/>
</dbReference>
<dbReference type="FunFam" id="3.40.1190.10:FF:000020">
    <property type="entry name" value="Folylpolyglutamate synthase"/>
    <property type="match status" value="1"/>
</dbReference>
<keyword evidence="7" id="KW-0547">Nucleotide-binding</keyword>
<reference evidence="14 15" key="1">
    <citation type="journal article" date="2017" name="Nat. Ecol. Evol.">
        <title>Scallop genome provides insights into evolution of bilaterian karyotype and development.</title>
        <authorList>
            <person name="Wang S."/>
            <person name="Zhang J."/>
            <person name="Jiao W."/>
            <person name="Li J."/>
            <person name="Xun X."/>
            <person name="Sun Y."/>
            <person name="Guo X."/>
            <person name="Huan P."/>
            <person name="Dong B."/>
            <person name="Zhang L."/>
            <person name="Hu X."/>
            <person name="Sun X."/>
            <person name="Wang J."/>
            <person name="Zhao C."/>
            <person name="Wang Y."/>
            <person name="Wang D."/>
            <person name="Huang X."/>
            <person name="Wang R."/>
            <person name="Lv J."/>
            <person name="Li Y."/>
            <person name="Zhang Z."/>
            <person name="Liu B."/>
            <person name="Lu W."/>
            <person name="Hui Y."/>
            <person name="Liang J."/>
            <person name="Zhou Z."/>
            <person name="Hou R."/>
            <person name="Li X."/>
            <person name="Liu Y."/>
            <person name="Li H."/>
            <person name="Ning X."/>
            <person name="Lin Y."/>
            <person name="Zhao L."/>
            <person name="Xing Q."/>
            <person name="Dou J."/>
            <person name="Li Y."/>
            <person name="Mao J."/>
            <person name="Guo H."/>
            <person name="Dou H."/>
            <person name="Li T."/>
            <person name="Mu C."/>
            <person name="Jiang W."/>
            <person name="Fu Q."/>
            <person name="Fu X."/>
            <person name="Miao Y."/>
            <person name="Liu J."/>
            <person name="Yu Q."/>
            <person name="Li R."/>
            <person name="Liao H."/>
            <person name="Li X."/>
            <person name="Kong Y."/>
            <person name="Jiang Z."/>
            <person name="Chourrout D."/>
            <person name="Li R."/>
            <person name="Bao Z."/>
        </authorList>
    </citation>
    <scope>NUCLEOTIDE SEQUENCE [LARGE SCALE GENOMIC DNA]</scope>
    <source>
        <strain evidence="14 15">PY_sf001</strain>
    </source>
</reference>
<evidence type="ECO:0000256" key="12">
    <source>
        <dbReference type="ARBA" id="ARBA00047493"/>
    </source>
</evidence>
<organism evidence="14 15">
    <name type="scientific">Mizuhopecten yessoensis</name>
    <name type="common">Japanese scallop</name>
    <name type="synonym">Patinopecten yessoensis</name>
    <dbReference type="NCBI Taxonomy" id="6573"/>
    <lineage>
        <taxon>Eukaryota</taxon>
        <taxon>Metazoa</taxon>
        <taxon>Spiralia</taxon>
        <taxon>Lophotrochozoa</taxon>
        <taxon>Mollusca</taxon>
        <taxon>Bivalvia</taxon>
        <taxon>Autobranchia</taxon>
        <taxon>Pteriomorphia</taxon>
        <taxon>Pectinida</taxon>
        <taxon>Pectinoidea</taxon>
        <taxon>Pectinidae</taxon>
        <taxon>Mizuhopecten</taxon>
    </lineage>
</organism>
<comment type="similarity">
    <text evidence="2">Belongs to the folylpolyglutamate synthase family.</text>
</comment>
<dbReference type="PROSITE" id="PS01011">
    <property type="entry name" value="FOLYLPOLYGLU_SYNT_1"/>
    <property type="match status" value="1"/>
</dbReference>
<protein>
    <recommendedName>
        <fullName evidence="3">tetrahydrofolate synthase</fullName>
        <ecNumber evidence="3">6.3.2.17</ecNumber>
    </recommendedName>
    <alternativeName>
        <fullName evidence="11">Folylpoly-gamma-glutamate synthetase</fullName>
    </alternativeName>
    <alternativeName>
        <fullName evidence="10">Tetrahydrofolylpolyglutamate synthase</fullName>
    </alternativeName>
</protein>
<evidence type="ECO:0000256" key="6">
    <source>
        <dbReference type="ARBA" id="ARBA00022723"/>
    </source>
</evidence>
<dbReference type="PANTHER" id="PTHR11136">
    <property type="entry name" value="FOLYLPOLYGLUTAMATE SYNTHASE-RELATED"/>
    <property type="match status" value="1"/>
</dbReference>
<dbReference type="AlphaFoldDB" id="A0A210QLW6"/>
<keyword evidence="9" id="KW-0460">Magnesium</keyword>
<keyword evidence="4" id="KW-0554">One-carbon metabolism</keyword>
<feature type="region of interest" description="Disordered" evidence="13">
    <location>
        <begin position="471"/>
        <end position="543"/>
    </location>
</feature>
<keyword evidence="8" id="KW-0067">ATP-binding</keyword>
<dbReference type="GO" id="GO:0004326">
    <property type="term" value="F:tetrahydrofolylpolyglutamate synthase activity"/>
    <property type="evidence" value="ECO:0007669"/>
    <property type="project" value="UniProtKB-EC"/>
</dbReference>
<gene>
    <name evidence="14" type="ORF">KP79_PYT04531</name>
</gene>
<dbReference type="GO" id="GO:0005829">
    <property type="term" value="C:cytosol"/>
    <property type="evidence" value="ECO:0007669"/>
    <property type="project" value="TreeGrafter"/>
</dbReference>
<dbReference type="GO" id="GO:0046872">
    <property type="term" value="F:metal ion binding"/>
    <property type="evidence" value="ECO:0007669"/>
    <property type="project" value="UniProtKB-KW"/>
</dbReference>
<evidence type="ECO:0000256" key="7">
    <source>
        <dbReference type="ARBA" id="ARBA00022741"/>
    </source>
</evidence>
<dbReference type="GO" id="GO:0006730">
    <property type="term" value="P:one-carbon metabolic process"/>
    <property type="evidence" value="ECO:0007669"/>
    <property type="project" value="UniProtKB-KW"/>
</dbReference>
<dbReference type="STRING" id="6573.A0A210QLW6"/>
<dbReference type="InterPro" id="IPR018109">
    <property type="entry name" value="Folylpolyglutamate_synth_CS"/>
</dbReference>
<dbReference type="EMBL" id="NEDP02002985">
    <property type="protein sequence ID" value="OWF49720.1"/>
    <property type="molecule type" value="Genomic_DNA"/>
</dbReference>
<dbReference type="InterPro" id="IPR036565">
    <property type="entry name" value="Mur-like_cat_sf"/>
</dbReference>
<evidence type="ECO:0000256" key="5">
    <source>
        <dbReference type="ARBA" id="ARBA00022598"/>
    </source>
</evidence>
<proteinExistence type="inferred from homology"/>
<evidence type="ECO:0000256" key="1">
    <source>
        <dbReference type="ARBA" id="ARBA00005150"/>
    </source>
</evidence>
<dbReference type="Gene3D" id="3.40.1190.10">
    <property type="entry name" value="Mur-like, catalytic domain"/>
    <property type="match status" value="1"/>
</dbReference>
<feature type="compositionally biased region" description="Polar residues" evidence="13">
    <location>
        <begin position="479"/>
        <end position="499"/>
    </location>
</feature>
<evidence type="ECO:0000256" key="3">
    <source>
        <dbReference type="ARBA" id="ARBA00013025"/>
    </source>
</evidence>
<evidence type="ECO:0000256" key="11">
    <source>
        <dbReference type="ARBA" id="ARBA00030876"/>
    </source>
</evidence>
<dbReference type="SUPFAM" id="SSF53244">
    <property type="entry name" value="MurD-like peptide ligases, peptide-binding domain"/>
    <property type="match status" value="1"/>
</dbReference>
<dbReference type="InterPro" id="IPR001645">
    <property type="entry name" value="Folylpolyglutamate_synth"/>
</dbReference>
<evidence type="ECO:0000313" key="14">
    <source>
        <dbReference type="EMBL" id="OWF49720.1"/>
    </source>
</evidence>
<dbReference type="Gene3D" id="3.90.190.20">
    <property type="entry name" value="Mur ligase, C-terminal domain"/>
    <property type="match status" value="1"/>
</dbReference>
<dbReference type="Proteomes" id="UP000242188">
    <property type="component" value="Unassembled WGS sequence"/>
</dbReference>
<evidence type="ECO:0000256" key="4">
    <source>
        <dbReference type="ARBA" id="ARBA00022563"/>
    </source>
</evidence>
<dbReference type="PANTHER" id="PTHR11136:SF5">
    <property type="entry name" value="FOLYLPOLYGLUTAMATE SYNTHASE, MITOCHONDRIAL"/>
    <property type="match status" value="1"/>
</dbReference>
<comment type="pathway">
    <text evidence="1">Cofactor biosynthesis; tetrahydrofolylpolyglutamate biosynthesis.</text>
</comment>
<comment type="catalytic activity">
    <reaction evidence="12">
        <text>(6S)-5,6,7,8-tetrahydrofolyl-(gamma-L-Glu)(n) + L-glutamate + ATP = (6S)-5,6,7,8-tetrahydrofolyl-(gamma-L-Glu)(n+1) + ADP + phosphate + H(+)</text>
        <dbReference type="Rhea" id="RHEA:10580"/>
        <dbReference type="Rhea" id="RHEA-COMP:14738"/>
        <dbReference type="Rhea" id="RHEA-COMP:14740"/>
        <dbReference type="ChEBI" id="CHEBI:15378"/>
        <dbReference type="ChEBI" id="CHEBI:29985"/>
        <dbReference type="ChEBI" id="CHEBI:30616"/>
        <dbReference type="ChEBI" id="CHEBI:43474"/>
        <dbReference type="ChEBI" id="CHEBI:141005"/>
        <dbReference type="ChEBI" id="CHEBI:456216"/>
        <dbReference type="EC" id="6.3.2.17"/>
    </reaction>
</comment>
<evidence type="ECO:0000256" key="9">
    <source>
        <dbReference type="ARBA" id="ARBA00022842"/>
    </source>
</evidence>
<sequence length="638" mass="70610">MVRSFPKLAANVSSDISKKYEEAVKMLNTLQSNAQTIQKIRKERNSLSHLNIPNMVKYAERAGISLDDIDSLNVIHVSGTKGKGSTCAFTESILRQYGYSTGFFSSPHLVEVRERFRINGSPLSRDKFAHYFWDVYHKLEASKHQHNGAMPAYFAFCTIMAFHVFLQEKIDVAIVEVGIGGQYDSTNLIRKPVVCGVASLGLDHTSILGNTIEKIAWHKSGIFKSGVPAFTAPQVSPALQVIRERAEEIGSPLHKVLPLQDLNFQGRKLEIGIEGSMQMVNAALAMQLSKTWIENRERNARIEDTGEMENGVQSSIPNAKESSPCIPECEPFAVTENMHQGLAMCSWAGRNQSIKKQRLTYYLDGAHTFESIQQCVEWFKTASAKEAKTIRGKVVKVIVFNTTGDRDPSVLIAPLTDCQFDLVAFCPNIAFSNRNTLDLTNNTVTTESQHARCLLNKEFWIKVHQSRTAGAEFSDDVPSGTSKRTLQNGNANGQTNGSNKRLKVDHNDDDISQTEDQKSLKSSNGVSLDLGNGESKSVINGESEDPLFHNISCEQATCDSRSIHSHDTDVISQVFPSIFDALKWATQGRDQLVNDDIKLDLNDIPEDLRDPAHIQVLVTGSLHLVGGVLRAVGPDYNS</sequence>
<evidence type="ECO:0000313" key="15">
    <source>
        <dbReference type="Proteomes" id="UP000242188"/>
    </source>
</evidence>
<dbReference type="PROSITE" id="PS01012">
    <property type="entry name" value="FOLYLPOLYGLU_SYNT_2"/>
    <property type="match status" value="1"/>
</dbReference>
<dbReference type="InterPro" id="IPR036615">
    <property type="entry name" value="Mur_ligase_C_dom_sf"/>
</dbReference>
<dbReference type="OrthoDB" id="5212574at2759"/>
<dbReference type="GO" id="GO:0005739">
    <property type="term" value="C:mitochondrion"/>
    <property type="evidence" value="ECO:0007669"/>
    <property type="project" value="TreeGrafter"/>
</dbReference>